<reference evidence="4" key="1">
    <citation type="submission" date="2012-12" db="EMBL/GenBank/DDBJ databases">
        <authorList>
            <person name="Hellsten U."/>
            <person name="Grimwood J."/>
            <person name="Chapman J.A."/>
            <person name="Shapiro H."/>
            <person name="Aerts A."/>
            <person name="Otillar R.P."/>
            <person name="Terry A.Y."/>
            <person name="Boore J.L."/>
            <person name="Simakov O."/>
            <person name="Marletaz F."/>
            <person name="Cho S.-J."/>
            <person name="Edsinger-Gonzales E."/>
            <person name="Havlak P."/>
            <person name="Kuo D.-H."/>
            <person name="Larsson T."/>
            <person name="Lv J."/>
            <person name="Arendt D."/>
            <person name="Savage R."/>
            <person name="Osoegawa K."/>
            <person name="de Jong P."/>
            <person name="Lindberg D.R."/>
            <person name="Seaver E.C."/>
            <person name="Weisblat D.A."/>
            <person name="Putnam N.H."/>
            <person name="Grigoriev I.V."/>
            <person name="Rokhsar D.S."/>
        </authorList>
    </citation>
    <scope>NUCLEOTIDE SEQUENCE</scope>
    <source>
        <strain evidence="4">I ESC-2004</strain>
    </source>
</reference>
<evidence type="ECO:0000313" key="2">
    <source>
        <dbReference type="EMBL" id="ELU00192.1"/>
    </source>
</evidence>
<dbReference type="EMBL" id="AMQN01001854">
    <property type="status" value="NOT_ANNOTATED_CDS"/>
    <property type="molecule type" value="Genomic_DNA"/>
</dbReference>
<accession>R7U918</accession>
<gene>
    <name evidence="2" type="ORF">CAPTEDRAFT_191510</name>
</gene>
<dbReference type="AlphaFoldDB" id="R7U918"/>
<sequence>MILAAIVAFIVWKFCCVKNTLAPCGSSRTKPGVRIVEDYDKRTSKPRVVSPNTAYSSHARGSWAEWSVRPTSNVHAYYNSTELREPEDVLGGDWVWILDPLTKGPVMYQSKSTKAPDDIACEEILPEGNDKVVRFSNTITEVDS</sequence>
<reference evidence="2 4" key="2">
    <citation type="journal article" date="2013" name="Nature">
        <title>Insights into bilaterian evolution from three spiralian genomes.</title>
        <authorList>
            <person name="Simakov O."/>
            <person name="Marletaz F."/>
            <person name="Cho S.J."/>
            <person name="Edsinger-Gonzales E."/>
            <person name="Havlak P."/>
            <person name="Hellsten U."/>
            <person name="Kuo D.H."/>
            <person name="Larsson T."/>
            <person name="Lv J."/>
            <person name="Arendt D."/>
            <person name="Savage R."/>
            <person name="Osoegawa K."/>
            <person name="de Jong P."/>
            <person name="Grimwood J."/>
            <person name="Chapman J.A."/>
            <person name="Shapiro H."/>
            <person name="Aerts A."/>
            <person name="Otillar R.P."/>
            <person name="Terry A.Y."/>
            <person name="Boore J.L."/>
            <person name="Grigoriev I.V."/>
            <person name="Lindberg D.R."/>
            <person name="Seaver E.C."/>
            <person name="Weisblat D.A."/>
            <person name="Putnam N.H."/>
            <person name="Rokhsar D.S."/>
        </authorList>
    </citation>
    <scope>NUCLEOTIDE SEQUENCE</scope>
    <source>
        <strain evidence="2 4">I ESC-2004</strain>
    </source>
</reference>
<protein>
    <submittedName>
        <fullName evidence="2 3">Uncharacterized protein</fullName>
    </submittedName>
</protein>
<dbReference type="Proteomes" id="UP000014760">
    <property type="component" value="Unassembled WGS sequence"/>
</dbReference>
<dbReference type="EnsemblMetazoa" id="CapteT191510">
    <property type="protein sequence ID" value="CapteP191510"/>
    <property type="gene ID" value="CapteG191510"/>
</dbReference>
<feature type="chain" id="PRO_5008787779" evidence="1">
    <location>
        <begin position="23"/>
        <end position="144"/>
    </location>
</feature>
<keyword evidence="4" id="KW-1185">Reference proteome</keyword>
<evidence type="ECO:0000256" key="1">
    <source>
        <dbReference type="SAM" id="SignalP"/>
    </source>
</evidence>
<reference evidence="3" key="3">
    <citation type="submission" date="2015-06" db="UniProtKB">
        <authorList>
            <consortium name="EnsemblMetazoa"/>
        </authorList>
    </citation>
    <scope>IDENTIFICATION</scope>
</reference>
<evidence type="ECO:0000313" key="4">
    <source>
        <dbReference type="Proteomes" id="UP000014760"/>
    </source>
</evidence>
<evidence type="ECO:0000313" key="3">
    <source>
        <dbReference type="EnsemblMetazoa" id="CapteP191510"/>
    </source>
</evidence>
<proteinExistence type="predicted"/>
<feature type="signal peptide" evidence="1">
    <location>
        <begin position="1"/>
        <end position="22"/>
    </location>
</feature>
<name>R7U918_CAPTE</name>
<organism evidence="2">
    <name type="scientific">Capitella teleta</name>
    <name type="common">Polychaete worm</name>
    <dbReference type="NCBI Taxonomy" id="283909"/>
    <lineage>
        <taxon>Eukaryota</taxon>
        <taxon>Metazoa</taxon>
        <taxon>Spiralia</taxon>
        <taxon>Lophotrochozoa</taxon>
        <taxon>Annelida</taxon>
        <taxon>Polychaeta</taxon>
        <taxon>Sedentaria</taxon>
        <taxon>Scolecida</taxon>
        <taxon>Capitellidae</taxon>
        <taxon>Capitella</taxon>
    </lineage>
</organism>
<dbReference type="HOGENOM" id="CLU_1798277_0_0_1"/>
<dbReference type="EMBL" id="KB306105">
    <property type="protein sequence ID" value="ELU00192.1"/>
    <property type="molecule type" value="Genomic_DNA"/>
</dbReference>
<keyword evidence="1" id="KW-0732">Signal</keyword>